<reference evidence="1" key="1">
    <citation type="submission" date="2023-07" db="EMBL/GenBank/DDBJ databases">
        <title>Black Yeasts Isolated from many extreme environments.</title>
        <authorList>
            <person name="Coleine C."/>
            <person name="Stajich J.E."/>
            <person name="Selbmann L."/>
        </authorList>
    </citation>
    <scope>NUCLEOTIDE SEQUENCE</scope>
    <source>
        <strain evidence="1">CCFEE 5714</strain>
    </source>
</reference>
<comment type="caution">
    <text evidence="1">The sequence shown here is derived from an EMBL/GenBank/DDBJ whole genome shotgun (WGS) entry which is preliminary data.</text>
</comment>
<accession>A0ACC3NYY6</accession>
<dbReference type="EMBL" id="JAUTXU010000003">
    <property type="protein sequence ID" value="KAK3725207.1"/>
    <property type="molecule type" value="Genomic_DNA"/>
</dbReference>
<organism evidence="1 2">
    <name type="scientific">Vermiconidia calcicola</name>
    <dbReference type="NCBI Taxonomy" id="1690605"/>
    <lineage>
        <taxon>Eukaryota</taxon>
        <taxon>Fungi</taxon>
        <taxon>Dikarya</taxon>
        <taxon>Ascomycota</taxon>
        <taxon>Pezizomycotina</taxon>
        <taxon>Dothideomycetes</taxon>
        <taxon>Dothideomycetidae</taxon>
        <taxon>Mycosphaerellales</taxon>
        <taxon>Extremaceae</taxon>
        <taxon>Vermiconidia</taxon>
    </lineage>
</organism>
<proteinExistence type="predicted"/>
<evidence type="ECO:0000313" key="1">
    <source>
        <dbReference type="EMBL" id="KAK3725207.1"/>
    </source>
</evidence>
<keyword evidence="2" id="KW-1185">Reference proteome</keyword>
<protein>
    <submittedName>
        <fullName evidence="1">Uncharacterized protein</fullName>
    </submittedName>
</protein>
<gene>
    <name evidence="1" type="ORF">LTR37_000718</name>
</gene>
<dbReference type="Proteomes" id="UP001281147">
    <property type="component" value="Unassembled WGS sequence"/>
</dbReference>
<sequence length="583" mass="61085">MVPKSFTVALLGLAALAAAKPLPQDATPLPAVPATTTTAVEATGTALEAALGAIVGGTVEGADDSAVTDALATTTTGSPTTTLASFTTIESSLESPMVDGVLLPAGSTDVEKWCKTLDVNDPEAVAALWEDDLSPGGYLDIWTMSWGMDKWPMNMTGQVLPTSGDPKIGGCGVFDGQCDPDISCEEMVGELGMPQPYWILRALAGFQAKLDVAHEFLQDETIESMLSLSEIAADFTAPPSMNSLALLASTFGAAFFLMGGVAGAASVAASYAGAAASAAIGLANAGIAAAGEDADKKGEAEAKKANAERQAGVAAKYGRGAAAMSGGTYLVGSTFSMISAQADKENEVTTDDLAPVLEELFSAARDRLTEIGKLATGQGGNYALLPHQSGDGMELSDESYIAGFFSNGRMLLGESHESFNATLEASFGQFKAKIVDSALQKGGFHVFSPEHISDETECQEDSWGGAGAQWVDMGDGNTYCMQLYRDAETCGGLTSCNYAVVEVDVHNKLQEKYGFNMLEYYKAAYFCGKDGADDRQPDLVNMPLDGTLPLCWYSIEAKRMKIEVDCVGRCEITSRRQTLSDFA</sequence>
<name>A0ACC3NYY6_9PEZI</name>
<evidence type="ECO:0000313" key="2">
    <source>
        <dbReference type="Proteomes" id="UP001281147"/>
    </source>
</evidence>